<organism evidence="2 3">
    <name type="scientific">Cadophora malorum</name>
    <dbReference type="NCBI Taxonomy" id="108018"/>
    <lineage>
        <taxon>Eukaryota</taxon>
        <taxon>Fungi</taxon>
        <taxon>Dikarya</taxon>
        <taxon>Ascomycota</taxon>
        <taxon>Pezizomycotina</taxon>
        <taxon>Leotiomycetes</taxon>
        <taxon>Helotiales</taxon>
        <taxon>Ploettnerulaceae</taxon>
        <taxon>Cadophora</taxon>
    </lineage>
</organism>
<dbReference type="Proteomes" id="UP000664132">
    <property type="component" value="Unassembled WGS sequence"/>
</dbReference>
<feature type="region of interest" description="Disordered" evidence="1">
    <location>
        <begin position="1"/>
        <end position="25"/>
    </location>
</feature>
<feature type="compositionally biased region" description="Low complexity" evidence="1">
    <location>
        <begin position="9"/>
        <end position="23"/>
    </location>
</feature>
<dbReference type="EMBL" id="JAFJYH010000264">
    <property type="protein sequence ID" value="KAG4414446.1"/>
    <property type="molecule type" value="Genomic_DNA"/>
</dbReference>
<dbReference type="AlphaFoldDB" id="A0A8H7W1J4"/>
<feature type="region of interest" description="Disordered" evidence="1">
    <location>
        <begin position="69"/>
        <end position="134"/>
    </location>
</feature>
<feature type="compositionally biased region" description="Basic and acidic residues" evidence="1">
    <location>
        <begin position="100"/>
        <end position="133"/>
    </location>
</feature>
<name>A0A8H7W1J4_9HELO</name>
<dbReference type="OrthoDB" id="3557580at2759"/>
<gene>
    <name evidence="2" type="ORF">IFR04_012409</name>
</gene>
<evidence type="ECO:0000313" key="3">
    <source>
        <dbReference type="Proteomes" id="UP000664132"/>
    </source>
</evidence>
<accession>A0A8H7W1J4</accession>
<evidence type="ECO:0000313" key="2">
    <source>
        <dbReference type="EMBL" id="KAG4414446.1"/>
    </source>
</evidence>
<proteinExistence type="predicted"/>
<comment type="caution">
    <text evidence="2">The sequence shown here is derived from an EMBL/GenBank/DDBJ whole genome shotgun (WGS) entry which is preliminary data.</text>
</comment>
<keyword evidence="3" id="KW-1185">Reference proteome</keyword>
<reference evidence="2" key="1">
    <citation type="submission" date="2021-02" db="EMBL/GenBank/DDBJ databases">
        <title>Genome sequence Cadophora malorum strain M34.</title>
        <authorList>
            <person name="Stefanovic E."/>
            <person name="Vu D."/>
            <person name="Scully C."/>
            <person name="Dijksterhuis J."/>
            <person name="Roader J."/>
            <person name="Houbraken J."/>
        </authorList>
    </citation>
    <scope>NUCLEOTIDE SEQUENCE</scope>
    <source>
        <strain evidence="2">M34</strain>
    </source>
</reference>
<protein>
    <submittedName>
        <fullName evidence="2">Uncharacterized protein</fullName>
    </submittedName>
</protein>
<evidence type="ECO:0000256" key="1">
    <source>
        <dbReference type="SAM" id="MobiDB-lite"/>
    </source>
</evidence>
<sequence>MEDYEYYYSSTSSSSSSNSSLSSTQCRSDIYNGKTIQISSCDNPNFTTTTIDGRCYNCGGTGKRELMELTRSNRNKPRPSEHGGSLYSSRGNSRRGLGYNHDHGYNTRERDEYEDRSRSKRNEIHMSSYDDRPSGNAYARQGAICCGSPDFFTTTCDGSCYNCGRFPDGRRSRIR</sequence>